<accession>A0ABT7PED5</accession>
<keyword evidence="1" id="KW-1133">Transmembrane helix</keyword>
<feature type="transmembrane region" description="Helical" evidence="1">
    <location>
        <begin position="65"/>
        <end position="88"/>
    </location>
</feature>
<gene>
    <name evidence="2" type="ORF">QTN89_05440</name>
</gene>
<keyword evidence="3" id="KW-1185">Reference proteome</keyword>
<evidence type="ECO:0008006" key="4">
    <source>
        <dbReference type="Google" id="ProtNLM"/>
    </source>
</evidence>
<sequence length="339" mass="37298">MSRHVINLSLCFALAVMLITGGAAYWLPFSLLNARLHVCGGLVFVALITFHLVDRIAYLQKLFALRLRGFTGWHAFSVLSGVAVWLYITGTGTAPSTWLMKQSYEARHRREIVRASPLVGFGEPSEHNRLIFRTTNPATATKDNPVELSVWLGFDRDLDRLPSIAVWAESMTGTMIETLFLEDELSYGETVDVHGIRKRRGDVLPIWRHKYSLVSGTDPNGEIDVVSGATERHQYSLDGTLVAGQGKEFIVCVELNVAGDPNDAWPDPVLGQPSLLYTAIVEVDAENSNALLELTAHGGGAEVDGNLQYDLGTITTAKTYADLFLVKLSTVRSHSRSNL</sequence>
<dbReference type="Proteomes" id="UP001239462">
    <property type="component" value="Unassembled WGS sequence"/>
</dbReference>
<evidence type="ECO:0000313" key="3">
    <source>
        <dbReference type="Proteomes" id="UP001239462"/>
    </source>
</evidence>
<comment type="caution">
    <text evidence="2">The sequence shown here is derived from an EMBL/GenBank/DDBJ whole genome shotgun (WGS) entry which is preliminary data.</text>
</comment>
<keyword evidence="1" id="KW-0472">Membrane</keyword>
<organism evidence="2 3">
    <name type="scientific">Roseiconus lacunae</name>
    <dbReference type="NCBI Taxonomy" id="2605694"/>
    <lineage>
        <taxon>Bacteria</taxon>
        <taxon>Pseudomonadati</taxon>
        <taxon>Planctomycetota</taxon>
        <taxon>Planctomycetia</taxon>
        <taxon>Pirellulales</taxon>
        <taxon>Pirellulaceae</taxon>
        <taxon>Roseiconus</taxon>
    </lineage>
</organism>
<feature type="transmembrane region" description="Helical" evidence="1">
    <location>
        <begin position="34"/>
        <end position="53"/>
    </location>
</feature>
<evidence type="ECO:0000256" key="1">
    <source>
        <dbReference type="SAM" id="Phobius"/>
    </source>
</evidence>
<keyword evidence="1" id="KW-0812">Transmembrane</keyword>
<protein>
    <recommendedName>
        <fullName evidence="4">DUF4405 domain-containing protein</fullName>
    </recommendedName>
</protein>
<name>A0ABT7PED5_9BACT</name>
<evidence type="ECO:0000313" key="2">
    <source>
        <dbReference type="EMBL" id="MDM4014865.1"/>
    </source>
</evidence>
<reference evidence="2 3" key="1">
    <citation type="submission" date="2023-06" db="EMBL/GenBank/DDBJ databases">
        <title>Roseiconus lacunae JC819 isolated from Gulf of Mannar region, Tamil Nadu.</title>
        <authorList>
            <person name="Pk S."/>
            <person name="Ch S."/>
            <person name="Ch V.R."/>
        </authorList>
    </citation>
    <scope>NUCLEOTIDE SEQUENCE [LARGE SCALE GENOMIC DNA]</scope>
    <source>
        <strain evidence="2 3">JC819</strain>
    </source>
</reference>
<dbReference type="RefSeq" id="WP_235034201.1">
    <property type="nucleotide sequence ID" value="NZ_JASZZN010000003.1"/>
</dbReference>
<proteinExistence type="predicted"/>
<dbReference type="EMBL" id="JASZZN010000003">
    <property type="protein sequence ID" value="MDM4014865.1"/>
    <property type="molecule type" value="Genomic_DNA"/>
</dbReference>